<organism evidence="2 3">
    <name type="scientific">Pisum sativum</name>
    <name type="common">Garden pea</name>
    <name type="synonym">Lathyrus oleraceus</name>
    <dbReference type="NCBI Taxonomy" id="3888"/>
    <lineage>
        <taxon>Eukaryota</taxon>
        <taxon>Viridiplantae</taxon>
        <taxon>Streptophyta</taxon>
        <taxon>Embryophyta</taxon>
        <taxon>Tracheophyta</taxon>
        <taxon>Spermatophyta</taxon>
        <taxon>Magnoliopsida</taxon>
        <taxon>eudicotyledons</taxon>
        <taxon>Gunneridae</taxon>
        <taxon>Pentapetalae</taxon>
        <taxon>rosids</taxon>
        <taxon>fabids</taxon>
        <taxon>Fabales</taxon>
        <taxon>Fabaceae</taxon>
        <taxon>Papilionoideae</taxon>
        <taxon>50 kb inversion clade</taxon>
        <taxon>NPAAA clade</taxon>
        <taxon>Hologalegina</taxon>
        <taxon>IRL clade</taxon>
        <taxon>Fabeae</taxon>
        <taxon>Lathyrus</taxon>
    </lineage>
</organism>
<comment type="caution">
    <text evidence="2">The sequence shown here is derived from an EMBL/GenBank/DDBJ whole genome shotgun (WGS) entry which is preliminary data.</text>
</comment>
<dbReference type="OrthoDB" id="417481at2759"/>
<reference evidence="2 3" key="1">
    <citation type="journal article" date="2022" name="Nat. Genet.">
        <title>Improved pea reference genome and pan-genome highlight genomic features and evolutionary characteristics.</title>
        <authorList>
            <person name="Yang T."/>
            <person name="Liu R."/>
            <person name="Luo Y."/>
            <person name="Hu S."/>
            <person name="Wang D."/>
            <person name="Wang C."/>
            <person name="Pandey M.K."/>
            <person name="Ge S."/>
            <person name="Xu Q."/>
            <person name="Li N."/>
            <person name="Li G."/>
            <person name="Huang Y."/>
            <person name="Saxena R.K."/>
            <person name="Ji Y."/>
            <person name="Li M."/>
            <person name="Yan X."/>
            <person name="He Y."/>
            <person name="Liu Y."/>
            <person name="Wang X."/>
            <person name="Xiang C."/>
            <person name="Varshney R.K."/>
            <person name="Ding H."/>
            <person name="Gao S."/>
            <person name="Zong X."/>
        </authorList>
    </citation>
    <scope>NUCLEOTIDE SEQUENCE [LARGE SCALE GENOMIC DNA]</scope>
    <source>
        <strain evidence="2 3">cv. Zhongwan 6</strain>
    </source>
</reference>
<proteinExistence type="predicted"/>
<dbReference type="Gene3D" id="3.30.70.330">
    <property type="match status" value="1"/>
</dbReference>
<feature type="domain" description="Mei2-like C-terminal RNA recognition motif" evidence="1">
    <location>
        <begin position="175"/>
        <end position="283"/>
    </location>
</feature>
<dbReference type="AlphaFoldDB" id="A0A9D5A055"/>
<dbReference type="Gramene" id="Psat07G0420900-T1">
    <property type="protein sequence ID" value="KAI5388430.1"/>
    <property type="gene ID" value="KIW84_074209"/>
</dbReference>
<dbReference type="GO" id="GO:0003676">
    <property type="term" value="F:nucleic acid binding"/>
    <property type="evidence" value="ECO:0007669"/>
    <property type="project" value="InterPro"/>
</dbReference>
<evidence type="ECO:0000313" key="2">
    <source>
        <dbReference type="EMBL" id="KAI5388430.1"/>
    </source>
</evidence>
<dbReference type="InterPro" id="IPR007201">
    <property type="entry name" value="Mei2-like_Rrm_C"/>
</dbReference>
<evidence type="ECO:0000259" key="1">
    <source>
        <dbReference type="Pfam" id="PF04059"/>
    </source>
</evidence>
<dbReference type="Proteomes" id="UP001058974">
    <property type="component" value="Chromosome 7"/>
</dbReference>
<keyword evidence="3" id="KW-1185">Reference proteome</keyword>
<evidence type="ECO:0000313" key="3">
    <source>
        <dbReference type="Proteomes" id="UP001058974"/>
    </source>
</evidence>
<dbReference type="Gramene" id="Psat7g139520.1">
    <property type="protein sequence ID" value="Psat7g139520.1.cds"/>
    <property type="gene ID" value="Psat7g139520"/>
</dbReference>
<dbReference type="InterPro" id="IPR012677">
    <property type="entry name" value="Nucleotide-bd_a/b_plait_sf"/>
</dbReference>
<dbReference type="Pfam" id="PF04059">
    <property type="entry name" value="RRM_2"/>
    <property type="match status" value="1"/>
</dbReference>
<dbReference type="InterPro" id="IPR035979">
    <property type="entry name" value="RBD_domain_sf"/>
</dbReference>
<name>A0A9D5A055_PEA</name>
<gene>
    <name evidence="2" type="ORF">KIW84_074209</name>
</gene>
<dbReference type="EMBL" id="JAMSHJ010000007">
    <property type="protein sequence ID" value="KAI5388430.1"/>
    <property type="molecule type" value="Genomic_DNA"/>
</dbReference>
<accession>A0A9D5A055</accession>
<sequence>MASLVSSSLNAEAPEFHPSNQVHTLHPPYFTFAPLRHQPSYPLLYYYYPTATKHHFHSSTYFSVRIHPDLTTATPTFPPSSGVKNEMAVEAASTEGNDGELKGRSSHGLRIPKFEWRKKGLDVAEKDPKHNNESLRKNHHRKYVCIHERSRVSTDRKNKGSGFPVVPVRLDGDETTVMIKNIPSKYTRDMIVKFLENHCMVENAKDQENGEENTFSFDFVYLPIDFRTGLNKGYAFVNFTKPSAAWRFVLTASNQKWELFLSHKIRDVVAARLQGKEKLEKHFGSVNFPCESEEVLPLCFSPPRDGVIKGSQRTLGRLLYMPQ</sequence>
<dbReference type="SUPFAM" id="SSF54928">
    <property type="entry name" value="RNA-binding domain, RBD"/>
    <property type="match status" value="1"/>
</dbReference>
<protein>
    <recommendedName>
        <fullName evidence="1">Mei2-like C-terminal RNA recognition motif domain-containing protein</fullName>
    </recommendedName>
</protein>